<feature type="transmembrane region" description="Helical" evidence="1">
    <location>
        <begin position="88"/>
        <end position="107"/>
    </location>
</feature>
<keyword evidence="1" id="KW-0472">Membrane</keyword>
<feature type="transmembrane region" description="Helical" evidence="1">
    <location>
        <begin position="64"/>
        <end position="82"/>
    </location>
</feature>
<protein>
    <submittedName>
        <fullName evidence="2">Uncharacterized protein</fullName>
    </submittedName>
</protein>
<dbReference type="Proteomes" id="UP000004088">
    <property type="component" value="Unassembled WGS sequence"/>
</dbReference>
<keyword evidence="3" id="KW-1185">Reference proteome</keyword>
<dbReference type="HOGENOM" id="CLU_2069958_0_0_4"/>
<keyword evidence="1" id="KW-1133">Transmembrane helix</keyword>
<evidence type="ECO:0000256" key="1">
    <source>
        <dbReference type="SAM" id="Phobius"/>
    </source>
</evidence>
<evidence type="ECO:0000313" key="3">
    <source>
        <dbReference type="Proteomes" id="UP000004088"/>
    </source>
</evidence>
<sequence>MFSSKMVKLLNIIIIFVLYNILLLQFQSNLIGSLGINHYNLIVYGAYFIVGLVSSYWCIGVINLFLILAICIGFMTIFITGLHSYSAVYALISILLGLVGYWVLFLGRKLKRCFEQIS</sequence>
<organism evidence="2 3">
    <name type="scientific">Kingella denitrificans ATCC 33394</name>
    <dbReference type="NCBI Taxonomy" id="888741"/>
    <lineage>
        <taxon>Bacteria</taxon>
        <taxon>Pseudomonadati</taxon>
        <taxon>Pseudomonadota</taxon>
        <taxon>Betaproteobacteria</taxon>
        <taxon>Neisseriales</taxon>
        <taxon>Neisseriaceae</taxon>
        <taxon>Kingella</taxon>
    </lineage>
</organism>
<dbReference type="EMBL" id="AEWV01000046">
    <property type="protein sequence ID" value="EGC16160.1"/>
    <property type="molecule type" value="Genomic_DNA"/>
</dbReference>
<gene>
    <name evidence="2" type="ORF">HMPREF9098_2483</name>
</gene>
<dbReference type="AlphaFoldDB" id="F0F2Z8"/>
<keyword evidence="1" id="KW-0812">Transmembrane</keyword>
<feature type="transmembrane region" description="Helical" evidence="1">
    <location>
        <begin position="38"/>
        <end position="57"/>
    </location>
</feature>
<evidence type="ECO:0000313" key="2">
    <source>
        <dbReference type="EMBL" id="EGC16160.1"/>
    </source>
</evidence>
<comment type="caution">
    <text evidence="2">The sequence shown here is derived from an EMBL/GenBank/DDBJ whole genome shotgun (WGS) entry which is preliminary data.</text>
</comment>
<reference evidence="2 3" key="1">
    <citation type="submission" date="2011-01" db="EMBL/GenBank/DDBJ databases">
        <authorList>
            <person name="Muzny D."/>
            <person name="Qin X."/>
            <person name="Deng J."/>
            <person name="Jiang H."/>
            <person name="Liu Y."/>
            <person name="Qu J."/>
            <person name="Song X.-Z."/>
            <person name="Zhang L."/>
            <person name="Thornton R."/>
            <person name="Coyle M."/>
            <person name="Francisco L."/>
            <person name="Jackson L."/>
            <person name="Javaid M."/>
            <person name="Korchina V."/>
            <person name="Kovar C."/>
            <person name="Mata R."/>
            <person name="Mathew T."/>
            <person name="Ngo R."/>
            <person name="Nguyen L."/>
            <person name="Nguyen N."/>
            <person name="Okwuonu G."/>
            <person name="Ongeri F."/>
            <person name="Pham C."/>
            <person name="Simmons D."/>
            <person name="Wilczek-Boney K."/>
            <person name="Hale W."/>
            <person name="Jakkamsetti A."/>
            <person name="Pham P."/>
            <person name="Ruth R."/>
            <person name="San Lucas F."/>
            <person name="Warren J."/>
            <person name="Zhang J."/>
            <person name="Zhao Z."/>
            <person name="Zhou C."/>
            <person name="Zhu D."/>
            <person name="Lee S."/>
            <person name="Bess C."/>
            <person name="Blankenburg K."/>
            <person name="Forbes L."/>
            <person name="Fu Q."/>
            <person name="Gubbala S."/>
            <person name="Hirani K."/>
            <person name="Jayaseelan J.C."/>
            <person name="Lara F."/>
            <person name="Munidasa M."/>
            <person name="Palculict T."/>
            <person name="Patil S."/>
            <person name="Pu L.-L."/>
            <person name="Saada N."/>
            <person name="Tang L."/>
            <person name="Weissenberger G."/>
            <person name="Zhu Y."/>
            <person name="Hemphill L."/>
            <person name="Shang Y."/>
            <person name="Youmans B."/>
            <person name="Ayvaz T."/>
            <person name="Ross M."/>
            <person name="Santibanez J."/>
            <person name="Aqrawi P."/>
            <person name="Gross S."/>
            <person name="Joshi V."/>
            <person name="Fowler G."/>
            <person name="Nazareth L."/>
            <person name="Reid J."/>
            <person name="Worley K."/>
            <person name="Petrosino J."/>
            <person name="Highlander S."/>
            <person name="Gibbs R."/>
        </authorList>
    </citation>
    <scope>NUCLEOTIDE SEQUENCE [LARGE SCALE GENOMIC DNA]</scope>
    <source>
        <strain evidence="2 3">ATCC 33394</strain>
    </source>
</reference>
<dbReference type="STRING" id="888741.HMPREF9098_2483"/>
<accession>F0F2Z8</accession>
<proteinExistence type="predicted"/>
<name>F0F2Z8_9NEIS</name>
<feature type="transmembrane region" description="Helical" evidence="1">
    <location>
        <begin position="7"/>
        <end position="26"/>
    </location>
</feature>